<protein>
    <submittedName>
        <fullName evidence="4">Tetratricopeptide repeat protein</fullName>
    </submittedName>
</protein>
<dbReference type="PROSITE" id="PS50110">
    <property type="entry name" value="RESPONSE_REGULATORY"/>
    <property type="match status" value="1"/>
</dbReference>
<feature type="domain" description="Response regulatory" evidence="3">
    <location>
        <begin position="12"/>
        <end position="131"/>
    </location>
</feature>
<sequence length="331" mass="36323">MAGRQVDYSGKRVLLIDSSGNVRSAILHMLRHLGVNNIQAVSINERVLPLIAEGDFDIILLGHNGSDTLTGIQILEEARFRGYIKPSACWVFMTSDASQEVVLHAIDSHPDVLITKPFSVEDLKYRLDALVARKAVLRPVDEAVEQGNLDAAITACSDRVPRQDPLYDAVQLVKGKLLIRAGRFEEAKALFETRYWQSQDKEAGLYLAQALAGLGQLGDAIEILRGLTEQYPLMIAAYDLLASLHERNGELEASREVLTEATARSPLGIPGNLSSAGLLPRPGSSGPRKWPIASRSSSGIAVSIAPPNPICVWRISSVWRCRTQTRVSRRR</sequence>
<organism evidence="4 5">
    <name type="scientific">Marinobacterium aestuariivivens</name>
    <dbReference type="NCBI Taxonomy" id="1698799"/>
    <lineage>
        <taxon>Bacteria</taxon>
        <taxon>Pseudomonadati</taxon>
        <taxon>Pseudomonadota</taxon>
        <taxon>Gammaproteobacteria</taxon>
        <taxon>Oceanospirillales</taxon>
        <taxon>Oceanospirillaceae</taxon>
        <taxon>Marinobacterium</taxon>
    </lineage>
</organism>
<accession>A0ABW1ZXI8</accession>
<dbReference type="InterPro" id="IPR011990">
    <property type="entry name" value="TPR-like_helical_dom_sf"/>
</dbReference>
<dbReference type="RefSeq" id="WP_379908421.1">
    <property type="nucleotide sequence ID" value="NZ_JBHSWE010000001.1"/>
</dbReference>
<keyword evidence="5" id="KW-1185">Reference proteome</keyword>
<name>A0ABW1ZXI8_9GAMM</name>
<dbReference type="InterPro" id="IPR001789">
    <property type="entry name" value="Sig_transdc_resp-reg_receiver"/>
</dbReference>
<feature type="region of interest" description="Disordered" evidence="2">
    <location>
        <begin position="273"/>
        <end position="292"/>
    </location>
</feature>
<comment type="caution">
    <text evidence="1">Lacks conserved residue(s) required for the propagation of feature annotation.</text>
</comment>
<dbReference type="EMBL" id="JBHSWE010000001">
    <property type="protein sequence ID" value="MFC6669895.1"/>
    <property type="molecule type" value="Genomic_DNA"/>
</dbReference>
<dbReference type="Gene3D" id="1.25.40.10">
    <property type="entry name" value="Tetratricopeptide repeat domain"/>
    <property type="match status" value="1"/>
</dbReference>
<evidence type="ECO:0000256" key="2">
    <source>
        <dbReference type="SAM" id="MobiDB-lite"/>
    </source>
</evidence>
<dbReference type="Pfam" id="PF13432">
    <property type="entry name" value="TPR_16"/>
    <property type="match status" value="2"/>
</dbReference>
<dbReference type="Pfam" id="PF00072">
    <property type="entry name" value="Response_reg"/>
    <property type="match status" value="1"/>
</dbReference>
<proteinExistence type="predicted"/>
<dbReference type="Gene3D" id="3.40.50.2300">
    <property type="match status" value="1"/>
</dbReference>
<evidence type="ECO:0000313" key="4">
    <source>
        <dbReference type="EMBL" id="MFC6669895.1"/>
    </source>
</evidence>
<dbReference type="SMART" id="SM00448">
    <property type="entry name" value="REC"/>
    <property type="match status" value="1"/>
</dbReference>
<dbReference type="SUPFAM" id="SSF52172">
    <property type="entry name" value="CheY-like"/>
    <property type="match status" value="1"/>
</dbReference>
<reference evidence="5" key="1">
    <citation type="journal article" date="2019" name="Int. J. Syst. Evol. Microbiol.">
        <title>The Global Catalogue of Microorganisms (GCM) 10K type strain sequencing project: providing services to taxonomists for standard genome sequencing and annotation.</title>
        <authorList>
            <consortium name="The Broad Institute Genomics Platform"/>
            <consortium name="The Broad Institute Genome Sequencing Center for Infectious Disease"/>
            <person name="Wu L."/>
            <person name="Ma J."/>
        </authorList>
    </citation>
    <scope>NUCLEOTIDE SEQUENCE [LARGE SCALE GENOMIC DNA]</scope>
    <source>
        <strain evidence="5">NBRC 111756</strain>
    </source>
</reference>
<gene>
    <name evidence="4" type="ORF">ACFQDL_07175</name>
</gene>
<comment type="caution">
    <text evidence="4">The sequence shown here is derived from an EMBL/GenBank/DDBJ whole genome shotgun (WGS) entry which is preliminary data.</text>
</comment>
<dbReference type="InterPro" id="IPR011006">
    <property type="entry name" value="CheY-like_superfamily"/>
</dbReference>
<evidence type="ECO:0000259" key="3">
    <source>
        <dbReference type="PROSITE" id="PS50110"/>
    </source>
</evidence>
<evidence type="ECO:0000256" key="1">
    <source>
        <dbReference type="PROSITE-ProRule" id="PRU00169"/>
    </source>
</evidence>
<dbReference type="SUPFAM" id="SSF48452">
    <property type="entry name" value="TPR-like"/>
    <property type="match status" value="1"/>
</dbReference>
<dbReference type="Proteomes" id="UP001596422">
    <property type="component" value="Unassembled WGS sequence"/>
</dbReference>
<evidence type="ECO:0000313" key="5">
    <source>
        <dbReference type="Proteomes" id="UP001596422"/>
    </source>
</evidence>